<name>A0A3S5AP66_9PLAT</name>
<keyword evidence="2" id="KW-0547">Nucleotide-binding</keyword>
<protein>
    <recommendedName>
        <fullName evidence="7">G domain-containing protein</fullName>
    </recommendedName>
</protein>
<evidence type="ECO:0000256" key="4">
    <source>
        <dbReference type="ARBA" id="ARBA00023134"/>
    </source>
</evidence>
<dbReference type="AlphaFoldDB" id="A0A3S5AP66"/>
<keyword evidence="3" id="KW-0378">Hydrolase</keyword>
<evidence type="ECO:0008006" key="7">
    <source>
        <dbReference type="Google" id="ProtNLM"/>
    </source>
</evidence>
<keyword evidence="6" id="KW-1185">Reference proteome</keyword>
<organism evidence="5 6">
    <name type="scientific">Protopolystoma xenopodis</name>
    <dbReference type="NCBI Taxonomy" id="117903"/>
    <lineage>
        <taxon>Eukaryota</taxon>
        <taxon>Metazoa</taxon>
        <taxon>Spiralia</taxon>
        <taxon>Lophotrochozoa</taxon>
        <taxon>Platyhelminthes</taxon>
        <taxon>Monogenea</taxon>
        <taxon>Polyopisthocotylea</taxon>
        <taxon>Polystomatidea</taxon>
        <taxon>Polystomatidae</taxon>
        <taxon>Protopolystoma</taxon>
    </lineage>
</organism>
<dbReference type="GO" id="GO:0005829">
    <property type="term" value="C:cytosol"/>
    <property type="evidence" value="ECO:0007669"/>
    <property type="project" value="TreeGrafter"/>
</dbReference>
<dbReference type="GO" id="GO:0003924">
    <property type="term" value="F:GTPase activity"/>
    <property type="evidence" value="ECO:0007669"/>
    <property type="project" value="InterPro"/>
</dbReference>
<evidence type="ECO:0000256" key="3">
    <source>
        <dbReference type="ARBA" id="ARBA00022801"/>
    </source>
</evidence>
<keyword evidence="1" id="KW-0963">Cytoplasm</keyword>
<dbReference type="InterPro" id="IPR027417">
    <property type="entry name" value="P-loop_NTPase"/>
</dbReference>
<dbReference type="SUPFAM" id="SSF52540">
    <property type="entry name" value="P-loop containing nucleoside triphosphate hydrolases"/>
    <property type="match status" value="1"/>
</dbReference>
<evidence type="ECO:0000313" key="5">
    <source>
        <dbReference type="EMBL" id="VEL25026.1"/>
    </source>
</evidence>
<accession>A0A3S5AP66</accession>
<dbReference type="Gene3D" id="3.40.50.300">
    <property type="entry name" value="P-loop containing nucleotide triphosphate hydrolases"/>
    <property type="match status" value="1"/>
</dbReference>
<evidence type="ECO:0000313" key="6">
    <source>
        <dbReference type="Proteomes" id="UP000784294"/>
    </source>
</evidence>
<keyword evidence="4" id="KW-0342">GTP-binding</keyword>
<comment type="caution">
    <text evidence="5">The sequence shown here is derived from an EMBL/GenBank/DDBJ whole genome shotgun (WGS) entry which is preliminary data.</text>
</comment>
<reference evidence="5" key="1">
    <citation type="submission" date="2018-11" db="EMBL/GenBank/DDBJ databases">
        <authorList>
            <consortium name="Pathogen Informatics"/>
        </authorList>
    </citation>
    <scope>NUCLEOTIDE SEQUENCE</scope>
</reference>
<evidence type="ECO:0000256" key="1">
    <source>
        <dbReference type="ARBA" id="ARBA00022490"/>
    </source>
</evidence>
<gene>
    <name evidence="5" type="ORF">PXEA_LOCUS18466</name>
</gene>
<proteinExistence type="predicted"/>
<dbReference type="GO" id="GO:0005525">
    <property type="term" value="F:GTP binding"/>
    <property type="evidence" value="ECO:0007669"/>
    <property type="project" value="UniProtKB-KW"/>
</dbReference>
<dbReference type="EMBL" id="CAAALY010071234">
    <property type="protein sequence ID" value="VEL25026.1"/>
    <property type="molecule type" value="Genomic_DNA"/>
</dbReference>
<dbReference type="PANTHER" id="PTHR45709:SF2">
    <property type="entry name" value="LARGE SUBUNIT GTPASE 1 HOMOLOG"/>
    <property type="match status" value="1"/>
</dbReference>
<sequence>MPRALAFGRSLVKESRRRAKASSVSFPNIFKLSLQCLHTTVDDVNSDYGRLPVRSITESDTLSDFFSLASLSNQDFNAGTTKEELNLLEKDAFLAWRRELSRIEESHTGVITPYEKNLEFWRQLWRVIERSDVLVQIVDARQPLLFYCEDLSIYLAELDLMKKTILMLNKSDLLSYSQRKFWCDYFSKKGIRVVFWSAQMNHRTSLQRSDILYSNGHLDDIDHNTVPMTPTQGCVKQNTITSVNIRESQCN</sequence>
<dbReference type="OrthoDB" id="61815at2759"/>
<dbReference type="PANTHER" id="PTHR45709">
    <property type="entry name" value="LARGE SUBUNIT GTPASE 1 HOMOLOG-RELATED"/>
    <property type="match status" value="1"/>
</dbReference>
<dbReference type="Proteomes" id="UP000784294">
    <property type="component" value="Unassembled WGS sequence"/>
</dbReference>
<evidence type="ECO:0000256" key="2">
    <source>
        <dbReference type="ARBA" id="ARBA00022741"/>
    </source>
</evidence>
<dbReference type="InterPro" id="IPR043358">
    <property type="entry name" value="GNL1-like"/>
</dbReference>